<dbReference type="InterPro" id="IPR012341">
    <property type="entry name" value="6hp_glycosidase-like_sf"/>
</dbReference>
<dbReference type="SUPFAM" id="SSF48208">
    <property type="entry name" value="Six-hairpin glycosidases"/>
    <property type="match status" value="1"/>
</dbReference>
<name>A0A1H1N406_9ACTN</name>
<dbReference type="InterPro" id="IPR011613">
    <property type="entry name" value="GH15-like"/>
</dbReference>
<dbReference type="Proteomes" id="UP000199103">
    <property type="component" value="Chromosome I"/>
</dbReference>
<evidence type="ECO:0000313" key="4">
    <source>
        <dbReference type="Proteomes" id="UP000199103"/>
    </source>
</evidence>
<dbReference type="EMBL" id="LT629772">
    <property type="protein sequence ID" value="SDR93861.1"/>
    <property type="molecule type" value="Genomic_DNA"/>
</dbReference>
<accession>A0A1H1N406</accession>
<gene>
    <name evidence="3" type="ORF">SAMN04489812_0377</name>
</gene>
<feature type="domain" description="Trehalase-like N-terminal" evidence="2">
    <location>
        <begin position="35"/>
        <end position="154"/>
    </location>
</feature>
<dbReference type="PANTHER" id="PTHR31616">
    <property type="entry name" value="TREHALASE"/>
    <property type="match status" value="1"/>
</dbReference>
<dbReference type="STRING" id="630515.SAMN04489812_0377"/>
<dbReference type="AlphaFoldDB" id="A0A1H1N406"/>
<dbReference type="Gene3D" id="1.50.10.10">
    <property type="match status" value="1"/>
</dbReference>
<dbReference type="PANTHER" id="PTHR31616:SF10">
    <property type="entry name" value="TREHALASE"/>
    <property type="match status" value="1"/>
</dbReference>
<evidence type="ECO:0000259" key="2">
    <source>
        <dbReference type="Pfam" id="PF19291"/>
    </source>
</evidence>
<dbReference type="GO" id="GO:0005993">
    <property type="term" value="P:trehalose catabolic process"/>
    <property type="evidence" value="ECO:0007669"/>
    <property type="project" value="TreeGrafter"/>
</dbReference>
<proteinExistence type="predicted"/>
<protein>
    <submittedName>
        <fullName evidence="3">Glucoamylase (Glucan-1,4-alpha-glucosidase), GH15 family</fullName>
    </submittedName>
</protein>
<feature type="domain" description="GH15-like" evidence="1">
    <location>
        <begin position="259"/>
        <end position="590"/>
    </location>
</feature>
<evidence type="ECO:0000259" key="1">
    <source>
        <dbReference type="Pfam" id="PF00723"/>
    </source>
</evidence>
<evidence type="ECO:0000313" key="3">
    <source>
        <dbReference type="EMBL" id="SDR93861.1"/>
    </source>
</evidence>
<dbReference type="GO" id="GO:0015927">
    <property type="term" value="F:trehalase activity"/>
    <property type="evidence" value="ECO:0007669"/>
    <property type="project" value="TreeGrafter"/>
</dbReference>
<dbReference type="Pfam" id="PF19291">
    <property type="entry name" value="TREH_N"/>
    <property type="match status" value="1"/>
</dbReference>
<dbReference type="InterPro" id="IPR008928">
    <property type="entry name" value="6-hairpin_glycosidase_sf"/>
</dbReference>
<sequence length="606" mass="66445">MNTLMSDEVWGRQGMDRHRSGADSPNSPPHVLREYAFIADGERGGLLGPGGDIAWLCAPRWDSAAVFSSLIGGAGTYTVEPTERYVWGGYYEDGTLIWHNRWTTESGVLECREALSFPGEASRLVLLRRISAVQNEARVAVTLDLRAGFGSDPMEDLRHVAGTWQGRSGPLRFRWSGAGRARRVERHGLIMELQLQPGDHHDLVLEVSDRSLPQRPPDPQRSWTETEQAWCAAVPTIEASLAPSDARRSYAVLRGLTSSTGGMVAAATTSLPEQAQQGRNYDYRYVWIRDQALAGQAVAAFGAPPLLDDAVGFVSDRLLADGPRLAPGYTVDGGEIPDQQSLDLPGYPGGYDRIGNHVNAQFQLDVFGESLLLLAAAADHDHLDANGWRAAEIAVRSIAERRRQPDAGIWELDPRRWTQSRLICAAGLRAIGDGAPPKQARAWASLADTLLAEVEVDSIHRSGRWQRAPDDEGLDAALLLPLVRGLPDAAAQRGVDTMRALLDEFADDHYLYRFRHQPGPLSDAEGAFLLCGFVMAMAQHQYGDPVEAARWFERNRAACGPAGLYAEEYDVDQRQLRGNLPQGFVHAVMMESSIRLGQSPRRAPPG</sequence>
<organism evidence="3 4">
    <name type="scientific">Microlunatus soli</name>
    <dbReference type="NCBI Taxonomy" id="630515"/>
    <lineage>
        <taxon>Bacteria</taxon>
        <taxon>Bacillati</taxon>
        <taxon>Actinomycetota</taxon>
        <taxon>Actinomycetes</taxon>
        <taxon>Propionibacteriales</taxon>
        <taxon>Propionibacteriaceae</taxon>
        <taxon>Microlunatus</taxon>
    </lineage>
</organism>
<reference evidence="3 4" key="1">
    <citation type="submission" date="2016-10" db="EMBL/GenBank/DDBJ databases">
        <authorList>
            <person name="de Groot N.N."/>
        </authorList>
    </citation>
    <scope>NUCLEOTIDE SEQUENCE [LARGE SCALE GENOMIC DNA]</scope>
    <source>
        <strain evidence="3 4">DSM 21800</strain>
    </source>
</reference>
<dbReference type="Pfam" id="PF00723">
    <property type="entry name" value="Glyco_hydro_15"/>
    <property type="match status" value="1"/>
</dbReference>
<dbReference type="InterPro" id="IPR045582">
    <property type="entry name" value="Trehalase-like_N"/>
</dbReference>
<keyword evidence="4" id="KW-1185">Reference proteome</keyword>